<evidence type="ECO:0000256" key="1">
    <source>
        <dbReference type="SAM" id="SignalP"/>
    </source>
</evidence>
<gene>
    <name evidence="2" type="ORF">E4582_04395</name>
</gene>
<dbReference type="Proteomes" id="UP000298681">
    <property type="component" value="Unassembled WGS sequence"/>
</dbReference>
<evidence type="ECO:0000313" key="2">
    <source>
        <dbReference type="EMBL" id="TKS54085.1"/>
    </source>
</evidence>
<dbReference type="RefSeq" id="WP_134673466.1">
    <property type="nucleotide sequence ID" value="NZ_SPUH01000001.1"/>
</dbReference>
<organism evidence="2 3">
    <name type="scientific">Luteimonas yindakuii</name>
    <dbReference type="NCBI Taxonomy" id="2565782"/>
    <lineage>
        <taxon>Bacteria</taxon>
        <taxon>Pseudomonadati</taxon>
        <taxon>Pseudomonadota</taxon>
        <taxon>Gammaproteobacteria</taxon>
        <taxon>Lysobacterales</taxon>
        <taxon>Lysobacteraceae</taxon>
        <taxon>Luteimonas</taxon>
    </lineage>
</organism>
<keyword evidence="1" id="KW-0732">Signal</keyword>
<comment type="caution">
    <text evidence="2">The sequence shown here is derived from an EMBL/GenBank/DDBJ whole genome shotgun (WGS) entry which is preliminary data.</text>
</comment>
<protein>
    <submittedName>
        <fullName evidence="2">Uncharacterized protein</fullName>
    </submittedName>
</protein>
<feature type="signal peptide" evidence="1">
    <location>
        <begin position="1"/>
        <end position="25"/>
    </location>
</feature>
<dbReference type="EMBL" id="SPUH01000001">
    <property type="protein sequence ID" value="TKS54085.1"/>
    <property type="molecule type" value="Genomic_DNA"/>
</dbReference>
<sequence length="114" mass="11716">MNRKLHNTILAFSFTGLAAVLMLLAAGPLPQMPTSTDVHLAGCGGASNAAPMTAIGTSAVMATAGVAEPARTDASRAVAGQDEAQAAPRRARLRHQALAMPYFSFAQELRPVGS</sequence>
<keyword evidence="3" id="KW-1185">Reference proteome</keyword>
<dbReference type="AlphaFoldDB" id="A0A4Z1R6C4"/>
<evidence type="ECO:0000313" key="3">
    <source>
        <dbReference type="Proteomes" id="UP000298681"/>
    </source>
</evidence>
<proteinExistence type="predicted"/>
<name>A0A4Z1R6C4_9GAMM</name>
<accession>A0A4Z1R6C4</accession>
<feature type="chain" id="PRO_5021285676" evidence="1">
    <location>
        <begin position="26"/>
        <end position="114"/>
    </location>
</feature>
<reference evidence="2 3" key="1">
    <citation type="submission" date="2019-01" db="EMBL/GenBank/DDBJ databases">
        <authorList>
            <person name="Zhang S."/>
        </authorList>
    </citation>
    <scope>NUCLEOTIDE SEQUENCE [LARGE SCALE GENOMIC DNA]</scope>
    <source>
        <strain evidence="2 3">1626</strain>
    </source>
</reference>